<dbReference type="InterPro" id="IPR007440">
    <property type="entry name" value="Chorismate--pyruvate_lyase"/>
</dbReference>
<comment type="function">
    <text evidence="4">Removes the pyruvyl group from chorismate, with concomitant aromatization of the ring, to provide 4-hydroxybenzoate (4HB) for the ubiquinone pathway.</text>
</comment>
<dbReference type="GO" id="GO:0042866">
    <property type="term" value="P:pyruvate biosynthetic process"/>
    <property type="evidence" value="ECO:0007669"/>
    <property type="project" value="UniProtKB-UniRule"/>
</dbReference>
<comment type="pathway">
    <text evidence="4">Cofactor biosynthesis; ubiquinone biosynthesis.</text>
</comment>
<keyword evidence="2 4" id="KW-0831">Ubiquinone biosynthesis</keyword>
<dbReference type="UniPathway" id="UPA00232"/>
<dbReference type="GO" id="GO:0008813">
    <property type="term" value="F:chorismate lyase activity"/>
    <property type="evidence" value="ECO:0007669"/>
    <property type="project" value="UniProtKB-UniRule"/>
</dbReference>
<accession>A0A2T1K4S4</accession>
<evidence type="ECO:0000256" key="1">
    <source>
        <dbReference type="ARBA" id="ARBA00022490"/>
    </source>
</evidence>
<comment type="caution">
    <text evidence="4">Lacks conserved residue(s) required for the propagation of feature annotation.</text>
</comment>
<feature type="binding site" evidence="4">
    <location>
        <position position="175"/>
    </location>
    <ligand>
        <name>substrate</name>
    </ligand>
</feature>
<keyword evidence="6" id="KW-1185">Reference proteome</keyword>
<evidence type="ECO:0000313" key="5">
    <source>
        <dbReference type="EMBL" id="PSF05166.1"/>
    </source>
</evidence>
<reference evidence="5 6" key="1">
    <citation type="submission" date="2018-03" db="EMBL/GenBank/DDBJ databases">
        <title>Marinobacter brunus sp. nov., a marine bacterium of Gamma-proteobacteria isolated from the surface seawater of the South China Sea.</title>
        <authorList>
            <person name="Cheng H."/>
            <person name="Wu Y.-H."/>
            <person name="Xamxidin M."/>
            <person name="Xu X.-W."/>
        </authorList>
    </citation>
    <scope>NUCLEOTIDE SEQUENCE [LARGE SCALE GENOMIC DNA]</scope>
    <source>
        <strain evidence="5 6">NH169-3</strain>
    </source>
</reference>
<dbReference type="PANTHER" id="PTHR38683">
    <property type="entry name" value="CHORISMATE PYRUVATE-LYASE"/>
    <property type="match status" value="1"/>
</dbReference>
<evidence type="ECO:0000256" key="2">
    <source>
        <dbReference type="ARBA" id="ARBA00022688"/>
    </source>
</evidence>
<dbReference type="Proteomes" id="UP000239866">
    <property type="component" value="Unassembled WGS sequence"/>
</dbReference>
<comment type="caution">
    <text evidence="5">The sequence shown here is derived from an EMBL/GenBank/DDBJ whole genome shotgun (WGS) entry which is preliminary data.</text>
</comment>
<dbReference type="AlphaFoldDB" id="A0A2T1K4S4"/>
<keyword evidence="1 4" id="KW-0963">Cytoplasm</keyword>
<feature type="binding site" evidence="4">
    <location>
        <position position="128"/>
    </location>
    <ligand>
        <name>substrate</name>
    </ligand>
</feature>
<evidence type="ECO:0000313" key="6">
    <source>
        <dbReference type="Proteomes" id="UP000239866"/>
    </source>
</evidence>
<dbReference type="SUPFAM" id="SSF64288">
    <property type="entry name" value="Chorismate lyase-like"/>
    <property type="match status" value="1"/>
</dbReference>
<organism evidence="5 6">
    <name type="scientific">Marinobacter fuscus</name>
    <dbReference type="NCBI Taxonomy" id="2109942"/>
    <lineage>
        <taxon>Bacteria</taxon>
        <taxon>Pseudomonadati</taxon>
        <taxon>Pseudomonadota</taxon>
        <taxon>Gammaproteobacteria</taxon>
        <taxon>Pseudomonadales</taxon>
        <taxon>Marinobacteraceae</taxon>
        <taxon>Marinobacter</taxon>
    </lineage>
</organism>
<evidence type="ECO:0000256" key="3">
    <source>
        <dbReference type="ARBA" id="ARBA00023239"/>
    </source>
</evidence>
<evidence type="ECO:0000256" key="4">
    <source>
        <dbReference type="HAMAP-Rule" id="MF_01632"/>
    </source>
</evidence>
<keyword evidence="3 4" id="KW-0456">Lyase</keyword>
<comment type="similarity">
    <text evidence="4">Belongs to the UbiC family.</text>
</comment>
<keyword evidence="4 5" id="KW-0670">Pyruvate</keyword>
<sequence length="184" mass="20570">MLLKDSEQTFGQSIPPTTWYRSLAAAGLRCPDVHGSARYWLTVEGSFTRALQQECREGFHVEVVREGFALPSAEEARRLALPPRQLAWIREVRLCGDGQPWVLARTVIPQNCLTGHGKRLSGLGSKPLGAYLFSNPEWQRGPLETGLCQPANPAQPQLARRSLFHRGPDALMVAEYLLPILYQH</sequence>
<protein>
    <recommendedName>
        <fullName evidence="4">Probable chorismate pyruvate-lyase</fullName>
        <shortName evidence="4">CL</shortName>
        <shortName evidence="4">CPL</shortName>
        <ecNumber evidence="4">4.1.3.40</ecNumber>
    </recommendedName>
</protein>
<gene>
    <name evidence="4" type="primary">ubiC</name>
    <name evidence="5" type="ORF">C7H09_16335</name>
</gene>
<dbReference type="Gene3D" id="3.40.1410.10">
    <property type="entry name" value="Chorismate lyase-like"/>
    <property type="match status" value="1"/>
</dbReference>
<dbReference type="HAMAP" id="MF_01632">
    <property type="entry name" value="UbiC"/>
    <property type="match status" value="1"/>
</dbReference>
<dbReference type="EMBL" id="PXNP01000104">
    <property type="protein sequence ID" value="PSF05166.1"/>
    <property type="molecule type" value="Genomic_DNA"/>
</dbReference>
<dbReference type="InterPro" id="IPR028978">
    <property type="entry name" value="Chorismate_lyase_/UTRA_dom_sf"/>
</dbReference>
<name>A0A2T1K4S4_9GAMM</name>
<dbReference type="GO" id="GO:0006744">
    <property type="term" value="P:ubiquinone biosynthetic process"/>
    <property type="evidence" value="ECO:0007669"/>
    <property type="project" value="UniProtKB-UniRule"/>
</dbReference>
<proteinExistence type="inferred from homology"/>
<dbReference type="GO" id="GO:0005829">
    <property type="term" value="C:cytosol"/>
    <property type="evidence" value="ECO:0007669"/>
    <property type="project" value="TreeGrafter"/>
</dbReference>
<feature type="binding site" evidence="4">
    <location>
        <position position="90"/>
    </location>
    <ligand>
        <name>substrate</name>
    </ligand>
</feature>
<dbReference type="OrthoDB" id="9789493at2"/>
<dbReference type="PANTHER" id="PTHR38683:SF1">
    <property type="entry name" value="CHORISMATE PYRUVATE-LYASE"/>
    <property type="match status" value="1"/>
</dbReference>
<dbReference type="Pfam" id="PF04345">
    <property type="entry name" value="Chor_lyase"/>
    <property type="match status" value="1"/>
</dbReference>
<dbReference type="EC" id="4.1.3.40" evidence="4"/>
<comment type="subcellular location">
    <subcellularLocation>
        <location evidence="4">Cytoplasm</location>
    </subcellularLocation>
</comment>
<comment type="catalytic activity">
    <reaction evidence="4">
        <text>chorismate = 4-hydroxybenzoate + pyruvate</text>
        <dbReference type="Rhea" id="RHEA:16505"/>
        <dbReference type="ChEBI" id="CHEBI:15361"/>
        <dbReference type="ChEBI" id="CHEBI:17879"/>
        <dbReference type="ChEBI" id="CHEBI:29748"/>
        <dbReference type="EC" id="4.1.3.40"/>
    </reaction>
</comment>